<accession>A0A1H9V3U7</accession>
<reference evidence="3" key="1">
    <citation type="submission" date="2016-10" db="EMBL/GenBank/DDBJ databases">
        <authorList>
            <person name="Varghese N."/>
            <person name="Submissions S."/>
        </authorList>
    </citation>
    <scope>NUCLEOTIDE SEQUENCE [LARGE SCALE GENOMIC DNA]</scope>
    <source>
        <strain evidence="3">DSM 18610</strain>
    </source>
</reference>
<dbReference type="Proteomes" id="UP000199572">
    <property type="component" value="Unassembled WGS sequence"/>
</dbReference>
<name>A0A1H9V3U7_9SPHI</name>
<evidence type="ECO:0000313" key="2">
    <source>
        <dbReference type="EMBL" id="SES16490.1"/>
    </source>
</evidence>
<keyword evidence="1" id="KW-0732">Signal</keyword>
<dbReference type="EMBL" id="FOGG01000037">
    <property type="protein sequence ID" value="SES16490.1"/>
    <property type="molecule type" value="Genomic_DNA"/>
</dbReference>
<evidence type="ECO:0000256" key="1">
    <source>
        <dbReference type="SAM" id="SignalP"/>
    </source>
</evidence>
<dbReference type="AlphaFoldDB" id="A0A1H9V3U7"/>
<evidence type="ECO:0000313" key="3">
    <source>
        <dbReference type="Proteomes" id="UP000199572"/>
    </source>
</evidence>
<dbReference type="PROSITE" id="PS51257">
    <property type="entry name" value="PROKAR_LIPOPROTEIN"/>
    <property type="match status" value="1"/>
</dbReference>
<dbReference type="STRING" id="390241.SAMN04488023_13737"/>
<gene>
    <name evidence="2" type="ORF">SAMN04488023_13737</name>
</gene>
<feature type="signal peptide" evidence="1">
    <location>
        <begin position="1"/>
        <end position="24"/>
    </location>
</feature>
<organism evidence="2 3">
    <name type="scientific">Pedobacter rhizosphaerae</name>
    <dbReference type="NCBI Taxonomy" id="390241"/>
    <lineage>
        <taxon>Bacteria</taxon>
        <taxon>Pseudomonadati</taxon>
        <taxon>Bacteroidota</taxon>
        <taxon>Sphingobacteriia</taxon>
        <taxon>Sphingobacteriales</taxon>
        <taxon>Sphingobacteriaceae</taxon>
        <taxon>Pedobacter</taxon>
    </lineage>
</organism>
<proteinExistence type="predicted"/>
<feature type="chain" id="PRO_5011617443" evidence="1">
    <location>
        <begin position="25"/>
        <end position="143"/>
    </location>
</feature>
<sequence>MFKCVLLYLAVFVFATSIQSCSNANNKPIIKFSGDSSTIIIKNIDEASWFEARKAYQANPDANSLITVLIIPGDQDSLQTEREISGSFKLAGDSIQFTPDSTFLKGKTYLVENYVGVKFGSLGGLLKNNVKAQLQPQRQTLTR</sequence>
<keyword evidence="3" id="KW-1185">Reference proteome</keyword>
<protein>
    <submittedName>
        <fullName evidence="2">Uncharacterized protein</fullName>
    </submittedName>
</protein>